<dbReference type="GO" id="GO:0032259">
    <property type="term" value="P:methylation"/>
    <property type="evidence" value="ECO:0007669"/>
    <property type="project" value="UniProtKB-KW"/>
</dbReference>
<dbReference type="Proteomes" id="UP000051936">
    <property type="component" value="Unassembled WGS sequence"/>
</dbReference>
<dbReference type="InterPro" id="IPR009725">
    <property type="entry name" value="3_dmu_93_MTrfase"/>
</dbReference>
<dbReference type="RefSeq" id="WP_057756950.1">
    <property type="nucleotide sequence ID" value="NZ_LJYG01000110.1"/>
</dbReference>
<dbReference type="Pfam" id="PF06983">
    <property type="entry name" value="3-dmu-9_3-mt"/>
    <property type="match status" value="1"/>
</dbReference>
<feature type="domain" description="PhnB-like" evidence="1">
    <location>
        <begin position="3"/>
        <end position="118"/>
    </location>
</feature>
<dbReference type="CDD" id="cd06588">
    <property type="entry name" value="PhnB_like"/>
    <property type="match status" value="1"/>
</dbReference>
<dbReference type="SUPFAM" id="SSF54593">
    <property type="entry name" value="Glyoxalase/Bleomycin resistance protein/Dihydroxybiphenyl dioxygenase"/>
    <property type="match status" value="1"/>
</dbReference>
<dbReference type="STRING" id="989370.AOQ71_34785"/>
<keyword evidence="3" id="KW-1185">Reference proteome</keyword>
<gene>
    <name evidence="2" type="ORF">AOQ71_34785</name>
</gene>
<keyword evidence="2" id="KW-0830">Ubiquinone</keyword>
<reference evidence="2 3" key="1">
    <citation type="submission" date="2015-09" db="EMBL/GenBank/DDBJ databases">
        <title>Draft Genome Sequence of Bradyrhizobium manausense Strain BR 3351T, a Novel Symbiotic Nitrogen-Fixing Alphaproteobacterium Isolated from Brazilian Amazon Rain Forest.</title>
        <authorList>
            <person name="De Araujo J.L."/>
            <person name="Zilli J.E."/>
        </authorList>
    </citation>
    <scope>NUCLEOTIDE SEQUENCE [LARGE SCALE GENOMIC DNA]</scope>
    <source>
        <strain evidence="2 3">BR3351</strain>
    </source>
</reference>
<dbReference type="AlphaFoldDB" id="A0A0R3CXR8"/>
<evidence type="ECO:0000313" key="3">
    <source>
        <dbReference type="Proteomes" id="UP000051936"/>
    </source>
</evidence>
<comment type="caution">
    <text evidence="2">The sequence shown here is derived from an EMBL/GenBank/DDBJ whole genome shotgun (WGS) entry which is preliminary data.</text>
</comment>
<sequence length="164" mass="18048">MSKLVPCMWFNGDAVEAAKFYVSLVPNSEITHVQHNVSDSPSGKEGSVLVVEFTVAGQPMVALNGGMKMEYTHAISLMIHCDDQAQVDSVWNAFLAHGGKEEQCGWLRDRWGVAWQIVPKVMFEFLTSPDKAAAARAWQAMMKMVKPDVEVLQRAFEGKSAACG</sequence>
<dbReference type="PANTHER" id="PTHR33990:SF2">
    <property type="entry name" value="PHNB-LIKE DOMAIN-CONTAINING PROTEIN"/>
    <property type="match status" value="1"/>
</dbReference>
<dbReference type="PANTHER" id="PTHR33990">
    <property type="entry name" value="PROTEIN YJDN-RELATED"/>
    <property type="match status" value="1"/>
</dbReference>
<dbReference type="InterPro" id="IPR028973">
    <property type="entry name" value="PhnB-like"/>
</dbReference>
<dbReference type="Gene3D" id="3.10.180.10">
    <property type="entry name" value="2,3-Dihydroxybiphenyl 1,2-Dioxygenase, domain 1"/>
    <property type="match status" value="1"/>
</dbReference>
<proteinExistence type="predicted"/>
<dbReference type="GO" id="GO:0008168">
    <property type="term" value="F:methyltransferase activity"/>
    <property type="evidence" value="ECO:0007669"/>
    <property type="project" value="UniProtKB-KW"/>
</dbReference>
<dbReference type="OrthoDB" id="9806473at2"/>
<keyword evidence="2" id="KW-0808">Transferase</keyword>
<dbReference type="EMBL" id="LJYG01000110">
    <property type="protein sequence ID" value="KRQ02392.1"/>
    <property type="molecule type" value="Genomic_DNA"/>
</dbReference>
<accession>A0A0R3CXR8</accession>
<dbReference type="InterPro" id="IPR029068">
    <property type="entry name" value="Glyas_Bleomycin-R_OHBP_Dase"/>
</dbReference>
<evidence type="ECO:0000313" key="2">
    <source>
        <dbReference type="EMBL" id="KRQ02392.1"/>
    </source>
</evidence>
<keyword evidence="2" id="KW-0489">Methyltransferase</keyword>
<dbReference type="PIRSF" id="PIRSF021700">
    <property type="entry name" value="3_dmu_93_MTrfase"/>
    <property type="match status" value="1"/>
</dbReference>
<organism evidence="2 3">
    <name type="scientific">Bradyrhizobium manausense</name>
    <dbReference type="NCBI Taxonomy" id="989370"/>
    <lineage>
        <taxon>Bacteria</taxon>
        <taxon>Pseudomonadati</taxon>
        <taxon>Pseudomonadota</taxon>
        <taxon>Alphaproteobacteria</taxon>
        <taxon>Hyphomicrobiales</taxon>
        <taxon>Nitrobacteraceae</taxon>
        <taxon>Bradyrhizobium</taxon>
    </lineage>
</organism>
<protein>
    <submittedName>
        <fullName evidence="2">3-demethylubiquinone-9 3-methyltransferase</fullName>
    </submittedName>
</protein>
<name>A0A0R3CXR8_9BRAD</name>
<evidence type="ECO:0000259" key="1">
    <source>
        <dbReference type="Pfam" id="PF06983"/>
    </source>
</evidence>